<organism evidence="2 3">
    <name type="scientific">Janibacter alittae</name>
    <dbReference type="NCBI Taxonomy" id="3115209"/>
    <lineage>
        <taxon>Bacteria</taxon>
        <taxon>Bacillati</taxon>
        <taxon>Actinomycetota</taxon>
        <taxon>Actinomycetes</taxon>
        <taxon>Micrococcales</taxon>
        <taxon>Intrasporangiaceae</taxon>
        <taxon>Janibacter</taxon>
    </lineage>
</organism>
<evidence type="ECO:0000313" key="2">
    <source>
        <dbReference type="EMBL" id="WXB76563.1"/>
    </source>
</evidence>
<dbReference type="InterPro" id="IPR009097">
    <property type="entry name" value="Cyclic_Pdiesterase"/>
</dbReference>
<feature type="region of interest" description="Disordered" evidence="1">
    <location>
        <begin position="172"/>
        <end position="195"/>
    </location>
</feature>
<dbReference type="Proteomes" id="UP001382727">
    <property type="component" value="Chromosome"/>
</dbReference>
<dbReference type="Pfam" id="PF13563">
    <property type="entry name" value="2_5_RNA_ligase2"/>
    <property type="match status" value="1"/>
</dbReference>
<keyword evidence="2" id="KW-0436">Ligase</keyword>
<dbReference type="GO" id="GO:0016874">
    <property type="term" value="F:ligase activity"/>
    <property type="evidence" value="ECO:0007669"/>
    <property type="project" value="UniProtKB-KW"/>
</dbReference>
<keyword evidence="3" id="KW-1185">Reference proteome</keyword>
<evidence type="ECO:0000313" key="3">
    <source>
        <dbReference type="Proteomes" id="UP001382727"/>
    </source>
</evidence>
<protein>
    <submittedName>
        <fullName evidence="2">2'-5' RNA ligase family protein</fullName>
    </submittedName>
</protein>
<name>A0ABZ2MHU9_9MICO</name>
<dbReference type="SUPFAM" id="SSF55144">
    <property type="entry name" value="LigT-like"/>
    <property type="match status" value="1"/>
</dbReference>
<evidence type="ECO:0000256" key="1">
    <source>
        <dbReference type="SAM" id="MobiDB-lite"/>
    </source>
</evidence>
<gene>
    <name evidence="2" type="ORF">V1351_00470</name>
</gene>
<dbReference type="RefSeq" id="WP_338749661.1">
    <property type="nucleotide sequence ID" value="NZ_CP144913.1"/>
</dbReference>
<sequence>MTGHTVLQLPVPALEDWVRERTRFYDTGFVSADPRFGHAHITALAPFAPAPTAPDLTEVARIAAATATMPIRLADLGQFRNGVIHLRPEPDGPLRALTETLVAAFPDLPPYEGRFGPRVDPHLTLDAASPTVSLESTRRLLDEVLPAVCTLTHLQLAWWESDRCHVMNEWPLGRGDPLGPPRGTPVGEELFPPPD</sequence>
<dbReference type="Gene3D" id="3.90.1140.10">
    <property type="entry name" value="Cyclic phosphodiesterase"/>
    <property type="match status" value="1"/>
</dbReference>
<dbReference type="EMBL" id="CP144913">
    <property type="protein sequence ID" value="WXB76563.1"/>
    <property type="molecule type" value="Genomic_DNA"/>
</dbReference>
<accession>A0ABZ2MHU9</accession>
<reference evidence="2 3" key="1">
    <citation type="submission" date="2024-02" db="EMBL/GenBank/DDBJ databases">
        <title>Janibacter sp. nov., isolated from gut of marine sandworm.</title>
        <authorList>
            <person name="Kim B."/>
            <person name="Jun M.O."/>
            <person name="Shin N.-R."/>
        </authorList>
    </citation>
    <scope>NUCLEOTIDE SEQUENCE [LARGE SCALE GENOMIC DNA]</scope>
    <source>
        <strain evidence="2 3">A1S7</strain>
    </source>
</reference>
<proteinExistence type="predicted"/>